<evidence type="ECO:0000313" key="3">
    <source>
        <dbReference type="Proteomes" id="UP001257909"/>
    </source>
</evidence>
<accession>A0ABU1W0U6</accession>
<evidence type="ECO:0000256" key="1">
    <source>
        <dbReference type="SAM" id="MobiDB-lite"/>
    </source>
</evidence>
<dbReference type="EMBL" id="JAVDWR010000006">
    <property type="protein sequence ID" value="MDR7121313.1"/>
    <property type="molecule type" value="Genomic_DNA"/>
</dbReference>
<feature type="region of interest" description="Disordered" evidence="1">
    <location>
        <begin position="379"/>
        <end position="401"/>
    </location>
</feature>
<name>A0ABU1W0U6_9GAMM</name>
<evidence type="ECO:0000313" key="2">
    <source>
        <dbReference type="EMBL" id="MDR7121313.1"/>
    </source>
</evidence>
<sequence>MLKLFATSGFSWPRFMVYVAGGLAFVAGIGVYRSLPTSSALDCQISSGYRAAPKKLSESCLYSDISKLHISTQLRKFTPNYQLWSDGSSKSRWIYLPPNSQIDTSDPDQWIFPVGTQVFKEFRQYTNEPQPREIKVETRHLQKITPGYGEDSWLLSTYQWNTEQTDAFKLSAGARHVLNTDHHIPSEQDCVSCHKGSKDILLGFDAIQLSDAQARLAFGHGPARGEGEWLLSELMRQGKLTDAMPLPVLPGDDLQQQVLGYMHANCGNCHNPLGHAAEQEAGHLKLKHQLAFDSIEKTDVYQTAVNQPSKNFTAVPYIALGARRDELALYQSAIFVRVNSTDENYRMPMLAREKVDYKALDLLHRWLLSVPTPDEVEFNKTGKQEEVAGSDKTYSDRSSPLTGKGLQLEVQFFNDVFVPPAMVMYLPQDTSLQATPIMDHEDGDFTDTLILGNRGDQLSLRNSDDVGHTIYVNDKQHDIKWQLQYMPPGSEFEQELFWDNDVFVEMRCRLHLYMSAWVGSISSRYHTISKFGPAESYKRVEMQGYPEDFDQVKIWLPKFTPIDTRIRVGEEQRFDLYRGQQLQGQIRIKRFPQ</sequence>
<dbReference type="RefSeq" id="WP_310278224.1">
    <property type="nucleotide sequence ID" value="NZ_JAVDWR010000006.1"/>
</dbReference>
<proteinExistence type="predicted"/>
<dbReference type="InterPro" id="IPR036280">
    <property type="entry name" value="Multihaem_cyt_sf"/>
</dbReference>
<organism evidence="2 3">
    <name type="scientific">Rheinheimera soli</name>
    <dbReference type="NCBI Taxonomy" id="443616"/>
    <lineage>
        <taxon>Bacteria</taxon>
        <taxon>Pseudomonadati</taxon>
        <taxon>Pseudomonadota</taxon>
        <taxon>Gammaproteobacteria</taxon>
        <taxon>Chromatiales</taxon>
        <taxon>Chromatiaceae</taxon>
        <taxon>Rheinheimera</taxon>
    </lineage>
</organism>
<protein>
    <recommendedName>
        <fullName evidence="4">Cytochrome c domain-containing protein</fullName>
    </recommendedName>
</protein>
<gene>
    <name evidence="2" type="ORF">J2W69_002255</name>
</gene>
<comment type="caution">
    <text evidence="2">The sequence shown here is derived from an EMBL/GenBank/DDBJ whole genome shotgun (WGS) entry which is preliminary data.</text>
</comment>
<dbReference type="Proteomes" id="UP001257909">
    <property type="component" value="Unassembled WGS sequence"/>
</dbReference>
<keyword evidence="3" id="KW-1185">Reference proteome</keyword>
<evidence type="ECO:0008006" key="4">
    <source>
        <dbReference type="Google" id="ProtNLM"/>
    </source>
</evidence>
<dbReference type="SUPFAM" id="SSF48695">
    <property type="entry name" value="Multiheme cytochromes"/>
    <property type="match status" value="1"/>
</dbReference>
<reference evidence="2 3" key="1">
    <citation type="submission" date="2023-07" db="EMBL/GenBank/DDBJ databases">
        <title>Sorghum-associated microbial communities from plants grown in Nebraska, USA.</title>
        <authorList>
            <person name="Schachtman D."/>
        </authorList>
    </citation>
    <scope>NUCLEOTIDE SEQUENCE [LARGE SCALE GENOMIC DNA]</scope>
    <source>
        <strain evidence="2 3">4138</strain>
    </source>
</reference>